<dbReference type="InterPro" id="IPR023614">
    <property type="entry name" value="Porin_dom_sf"/>
</dbReference>
<proteinExistence type="inferred from homology"/>
<gene>
    <name evidence="6" type="primary">nicP_3</name>
    <name evidence="6" type="ORF">PFLU3_30310</name>
</gene>
<dbReference type="GO" id="GO:0015288">
    <property type="term" value="F:porin activity"/>
    <property type="evidence" value="ECO:0007669"/>
    <property type="project" value="TreeGrafter"/>
</dbReference>
<dbReference type="Gene3D" id="2.40.160.10">
    <property type="entry name" value="Porin"/>
    <property type="match status" value="1"/>
</dbReference>
<dbReference type="PANTHER" id="PTHR34596">
    <property type="entry name" value="CHITOPORIN"/>
    <property type="match status" value="1"/>
</dbReference>
<dbReference type="PANTHER" id="PTHR34596:SF2">
    <property type="entry name" value="CHITOPORIN"/>
    <property type="match status" value="1"/>
</dbReference>
<feature type="region of interest" description="Disordered" evidence="4">
    <location>
        <begin position="99"/>
        <end position="118"/>
    </location>
</feature>
<dbReference type="PATRIC" id="fig|294.125.peg.3107"/>
<evidence type="ECO:0000256" key="4">
    <source>
        <dbReference type="SAM" id="MobiDB-lite"/>
    </source>
</evidence>
<accession>A0A0D0THN7</accession>
<feature type="chain" id="PRO_5002221843" evidence="5">
    <location>
        <begin position="27"/>
        <end position="426"/>
    </location>
</feature>
<dbReference type="GO" id="GO:0016020">
    <property type="term" value="C:membrane"/>
    <property type="evidence" value="ECO:0007669"/>
    <property type="project" value="InterPro"/>
</dbReference>
<name>A0A0D0THN7_PSEFL</name>
<comment type="caution">
    <text evidence="6">The sequence shown here is derived from an EMBL/GenBank/DDBJ whole genome shotgun (WGS) entry which is preliminary data.</text>
</comment>
<evidence type="ECO:0000256" key="1">
    <source>
        <dbReference type="ARBA" id="ARBA00009075"/>
    </source>
</evidence>
<dbReference type="Pfam" id="PF03573">
    <property type="entry name" value="OprD"/>
    <property type="match status" value="1"/>
</dbReference>
<dbReference type="RefSeq" id="WP_043049428.1">
    <property type="nucleotide sequence ID" value="NZ_JXCQ01000024.1"/>
</dbReference>
<keyword evidence="2" id="KW-0813">Transport</keyword>
<evidence type="ECO:0000256" key="5">
    <source>
        <dbReference type="SAM" id="SignalP"/>
    </source>
</evidence>
<dbReference type="AlphaFoldDB" id="A0A0D0THN7"/>
<feature type="signal peptide" evidence="5">
    <location>
        <begin position="1"/>
        <end position="26"/>
    </location>
</feature>
<protein>
    <submittedName>
        <fullName evidence="6">NicP_3 protein</fullName>
    </submittedName>
</protein>
<reference evidence="6 7" key="1">
    <citation type="submission" date="2015-01" db="EMBL/GenBank/DDBJ databases">
        <title>Genome sequence of the beneficial rhizobacterium Pseudomonas fluorescens 2-79.</title>
        <authorList>
            <person name="Thuermer A."/>
            <person name="Daniel R."/>
        </authorList>
    </citation>
    <scope>NUCLEOTIDE SEQUENCE [LARGE SCALE GENOMIC DNA]</scope>
    <source>
        <strain evidence="6 7">2-79</strain>
    </source>
</reference>
<evidence type="ECO:0000313" key="6">
    <source>
        <dbReference type="EMBL" id="KIR21554.1"/>
    </source>
</evidence>
<dbReference type="InterPro" id="IPR005318">
    <property type="entry name" value="OM_porin_bac"/>
</dbReference>
<evidence type="ECO:0000256" key="2">
    <source>
        <dbReference type="ARBA" id="ARBA00022448"/>
    </source>
</evidence>
<dbReference type="Proteomes" id="UP000032210">
    <property type="component" value="Unassembled WGS sequence"/>
</dbReference>
<sequence>MNNRINRVVASASVMSAGFMPLFAQADFVADSKAALELKNYYFNRDYRESSGQNKRAEWAQGFILKLESGFTDGTVGFGLDAVGMLGIKLDSSPDNSGTGLLARSSMAEPGSPSYARRAHDNYSKLGLTGKARLAKSELHVGYMVPDLPTLQPNLSRLFPQSFSGTAVTSKDIDRLTLTAGQLDQVKQRDSTHYEDMGLTSQYGAYKSSAKSDEFRYAGGEYALTPTTFVTYQFAQLESLYQQHYLGLKNSFKLGRGTFKTDIRYFSASEDAAGLAGKVDNRALSTRIGYGLYGHNLSGGYQEQYGSTPFTYVDGTNTYLFTEYQLANFSQTGERVWHARYDYDFASLGIPGLLFSTRYAKGDNAKVIGFNGEGREWERDLSLGYVVQSGTFKDVSLRWQNASATSNFARDTNENRVILGYTVALW</sequence>
<comment type="similarity">
    <text evidence="1">Belongs to the outer membrane porin (Opr) (TC 1.B.25) family.</text>
</comment>
<keyword evidence="3 5" id="KW-0732">Signal</keyword>
<organism evidence="6 7">
    <name type="scientific">Pseudomonas fluorescens</name>
    <dbReference type="NCBI Taxonomy" id="294"/>
    <lineage>
        <taxon>Bacteria</taxon>
        <taxon>Pseudomonadati</taxon>
        <taxon>Pseudomonadota</taxon>
        <taxon>Gammaproteobacteria</taxon>
        <taxon>Pseudomonadales</taxon>
        <taxon>Pseudomonadaceae</taxon>
        <taxon>Pseudomonas</taxon>
    </lineage>
</organism>
<evidence type="ECO:0000313" key="7">
    <source>
        <dbReference type="Proteomes" id="UP000032210"/>
    </source>
</evidence>
<evidence type="ECO:0000256" key="3">
    <source>
        <dbReference type="ARBA" id="ARBA00022729"/>
    </source>
</evidence>
<dbReference type="EMBL" id="JXCQ01000024">
    <property type="protein sequence ID" value="KIR21554.1"/>
    <property type="molecule type" value="Genomic_DNA"/>
</dbReference>